<gene>
    <name evidence="1" type="ORF">HCJ96_12285</name>
</gene>
<evidence type="ECO:0000313" key="1">
    <source>
        <dbReference type="EMBL" id="NMH60806.1"/>
    </source>
</evidence>
<proteinExistence type="predicted"/>
<keyword evidence="2" id="KW-1185">Reference proteome</keyword>
<accession>A0ABX1R4F7</accession>
<sequence>MRFALMWLFSVGLANAETIRLSEPVTEDVHSETFGIPLDTSVHNATLAQLAQTPADYVQSRFLLRVPIAKVCQKKGCFFIASDGEHRMRVAFNDYSFFIPTDSSGKTVTLNGELVRVERSAEKAAHFSQDLQSAERALQSGVTYEINAFSVRVPKG</sequence>
<name>A0ABX1R4F7_9ALTE</name>
<reference evidence="1 2" key="1">
    <citation type="submission" date="2020-03" db="EMBL/GenBank/DDBJ databases">
        <title>Alteromonas ponticola sp. nov., isolated from seawater.</title>
        <authorList>
            <person name="Yoon J.-H."/>
            <person name="Kim Y.-O."/>
        </authorList>
    </citation>
    <scope>NUCLEOTIDE SEQUENCE [LARGE SCALE GENOMIC DNA]</scope>
    <source>
        <strain evidence="1 2">MYP5</strain>
    </source>
</reference>
<evidence type="ECO:0000313" key="2">
    <source>
        <dbReference type="Proteomes" id="UP000709336"/>
    </source>
</evidence>
<dbReference type="EMBL" id="JAATNW010000006">
    <property type="protein sequence ID" value="NMH60806.1"/>
    <property type="molecule type" value="Genomic_DNA"/>
</dbReference>
<dbReference type="Proteomes" id="UP000709336">
    <property type="component" value="Unassembled WGS sequence"/>
</dbReference>
<protein>
    <submittedName>
        <fullName evidence="1">DUF4920 domain-containing protein</fullName>
    </submittedName>
</protein>
<dbReference type="InterPro" id="IPR032577">
    <property type="entry name" value="DUF4920"/>
</dbReference>
<organism evidence="1 2">
    <name type="scientific">Alteromonas ponticola</name>
    <dbReference type="NCBI Taxonomy" id="2720613"/>
    <lineage>
        <taxon>Bacteria</taxon>
        <taxon>Pseudomonadati</taxon>
        <taxon>Pseudomonadota</taxon>
        <taxon>Gammaproteobacteria</taxon>
        <taxon>Alteromonadales</taxon>
        <taxon>Alteromonadaceae</taxon>
        <taxon>Alteromonas/Salinimonas group</taxon>
        <taxon>Alteromonas</taxon>
    </lineage>
</organism>
<dbReference type="Pfam" id="PF16267">
    <property type="entry name" value="DUF4920"/>
    <property type="match status" value="1"/>
</dbReference>
<comment type="caution">
    <text evidence="1">The sequence shown here is derived from an EMBL/GenBank/DDBJ whole genome shotgun (WGS) entry which is preliminary data.</text>
</comment>